<feature type="region of interest" description="Disordered" evidence="1">
    <location>
        <begin position="251"/>
        <end position="328"/>
    </location>
</feature>
<organism evidence="2 3">
    <name type="scientific">Temnothorax curvispinosus</name>
    <dbReference type="NCBI Taxonomy" id="300111"/>
    <lineage>
        <taxon>Eukaryota</taxon>
        <taxon>Metazoa</taxon>
        <taxon>Ecdysozoa</taxon>
        <taxon>Arthropoda</taxon>
        <taxon>Hexapoda</taxon>
        <taxon>Insecta</taxon>
        <taxon>Pterygota</taxon>
        <taxon>Neoptera</taxon>
        <taxon>Endopterygota</taxon>
        <taxon>Hymenoptera</taxon>
        <taxon>Apocrita</taxon>
        <taxon>Aculeata</taxon>
        <taxon>Formicoidea</taxon>
        <taxon>Formicidae</taxon>
        <taxon>Myrmicinae</taxon>
        <taxon>Temnothorax</taxon>
    </lineage>
</organism>
<sequence>MINRKKEVVDAVGSSEKKIDIVEQVDRSYQDNNKEHRDGLVITLNPMPKPSSTKVDPGSSNYVNGFESIVANPDNVTARSIKLPQSAGSSSENQRKRYQRREASFRDENISSVGSSNKNTSDFSESSTGDVTKTDERKNSPRMTTVRQESGRKERGKASNRARERAMIDVTGLPVASDEDSIKSAKSNSSLEANVKGREHVFEESLDQRISQNVEYVLRKSHRDALAKRHDFIASAKVALKASESPSVCKTVSETRNPLKTRKVTAKEENENCRSSEKNKESNHNCREHNTKGKKKRARIMNSKSAGARDNTGGSKEDKASRLDGKQTRGLQKRIVELRLQQEREDLQKYLHGLKDLRLESGSTRSYFRPLEFPKIAEFTQPDVNNLELKPDDQFRERVLAIRRWLKDQYVLYRDYCTMAQAINAHYVPTTLDDTKKTIRELRKTTIKNR</sequence>
<feature type="region of interest" description="Disordered" evidence="1">
    <location>
        <begin position="83"/>
        <end position="184"/>
    </location>
</feature>
<dbReference type="OrthoDB" id="7689914at2759"/>
<reference evidence="3" key="1">
    <citation type="submission" date="2025-08" db="UniProtKB">
        <authorList>
            <consortium name="RefSeq"/>
        </authorList>
    </citation>
    <scope>IDENTIFICATION</scope>
    <source>
        <tissue evidence="3">Whole body</tissue>
    </source>
</reference>
<feature type="compositionally biased region" description="Basic and acidic residues" evidence="1">
    <location>
        <begin position="149"/>
        <end position="167"/>
    </location>
</feature>
<evidence type="ECO:0000313" key="2">
    <source>
        <dbReference type="Proteomes" id="UP000504618"/>
    </source>
</evidence>
<dbReference type="AlphaFoldDB" id="A0A6J1PLU9"/>
<protein>
    <submittedName>
        <fullName evidence="3">Uncharacterized protein LOC112453653</fullName>
    </submittedName>
</protein>
<feature type="compositionally biased region" description="Polar residues" evidence="1">
    <location>
        <begin position="110"/>
        <end position="131"/>
    </location>
</feature>
<feature type="compositionally biased region" description="Basic and acidic residues" evidence="1">
    <location>
        <begin position="315"/>
        <end position="327"/>
    </location>
</feature>
<dbReference type="RefSeq" id="XP_024870298.1">
    <property type="nucleotide sequence ID" value="XM_025014530.1"/>
</dbReference>
<feature type="compositionally biased region" description="Basic and acidic residues" evidence="1">
    <location>
        <begin position="100"/>
        <end position="109"/>
    </location>
</feature>
<evidence type="ECO:0000313" key="3">
    <source>
        <dbReference type="RefSeq" id="XP_024870298.1"/>
    </source>
</evidence>
<feature type="compositionally biased region" description="Polar residues" evidence="1">
    <location>
        <begin position="50"/>
        <end position="60"/>
    </location>
</feature>
<dbReference type="Proteomes" id="UP000504618">
    <property type="component" value="Unplaced"/>
</dbReference>
<proteinExistence type="predicted"/>
<accession>A0A6J1PLU9</accession>
<feature type="compositionally biased region" description="Basic and acidic residues" evidence="1">
    <location>
        <begin position="265"/>
        <end position="291"/>
    </location>
</feature>
<evidence type="ECO:0000256" key="1">
    <source>
        <dbReference type="SAM" id="MobiDB-lite"/>
    </source>
</evidence>
<dbReference type="GeneID" id="112453653"/>
<gene>
    <name evidence="3" type="primary">LOC112453653</name>
</gene>
<name>A0A6J1PLU9_9HYME</name>
<feature type="region of interest" description="Disordered" evidence="1">
    <location>
        <begin position="26"/>
        <end position="60"/>
    </location>
</feature>
<feature type="compositionally biased region" description="Basic and acidic residues" evidence="1">
    <location>
        <begin position="26"/>
        <end position="39"/>
    </location>
</feature>
<keyword evidence="2" id="KW-1185">Reference proteome</keyword>